<feature type="binding site" evidence="10">
    <location>
        <position position="295"/>
    </location>
    <ligand>
        <name>Zn(2+)</name>
        <dbReference type="ChEBI" id="CHEBI:29105"/>
    </ligand>
</feature>
<keyword evidence="4 10" id="KW-0699">rRNA-binding</keyword>
<dbReference type="HAMAP" id="MF_01820">
    <property type="entry name" value="GTPase_RsgA"/>
    <property type="match status" value="1"/>
</dbReference>
<evidence type="ECO:0000256" key="10">
    <source>
        <dbReference type="HAMAP-Rule" id="MF_01820"/>
    </source>
</evidence>
<dbReference type="RefSeq" id="WP_133984381.1">
    <property type="nucleotide sequence ID" value="NZ_SOCE01000002.1"/>
</dbReference>
<dbReference type="PROSITE" id="PS50936">
    <property type="entry name" value="ENGC_GTPASE"/>
    <property type="match status" value="1"/>
</dbReference>
<organism evidence="13 14">
    <name type="scientific">Kribbella voronezhensis</name>
    <dbReference type="NCBI Taxonomy" id="2512212"/>
    <lineage>
        <taxon>Bacteria</taxon>
        <taxon>Bacillati</taxon>
        <taxon>Actinomycetota</taxon>
        <taxon>Actinomycetes</taxon>
        <taxon>Propionibacteriales</taxon>
        <taxon>Kribbellaceae</taxon>
        <taxon>Kribbella</taxon>
    </lineage>
</organism>
<keyword evidence="6 10" id="KW-0378">Hydrolase</keyword>
<dbReference type="InterPro" id="IPR027417">
    <property type="entry name" value="P-loop_NTPase"/>
</dbReference>
<comment type="caution">
    <text evidence="13">The sequence shown here is derived from an EMBL/GenBank/DDBJ whole genome shotgun (WGS) entry which is preliminary data.</text>
</comment>
<dbReference type="GO" id="GO:0042274">
    <property type="term" value="P:ribosomal small subunit biogenesis"/>
    <property type="evidence" value="ECO:0007669"/>
    <property type="project" value="UniProtKB-UniRule"/>
</dbReference>
<evidence type="ECO:0000256" key="2">
    <source>
        <dbReference type="ARBA" id="ARBA00022517"/>
    </source>
</evidence>
<dbReference type="OrthoDB" id="9809485at2"/>
<dbReference type="GO" id="GO:0005737">
    <property type="term" value="C:cytoplasm"/>
    <property type="evidence" value="ECO:0007669"/>
    <property type="project" value="UniProtKB-SubCell"/>
</dbReference>
<protein>
    <recommendedName>
        <fullName evidence="10">Small ribosomal subunit biogenesis GTPase RsgA</fullName>
        <ecNumber evidence="10">3.6.1.-</ecNumber>
    </recommendedName>
</protein>
<dbReference type="PANTHER" id="PTHR32120:SF10">
    <property type="entry name" value="SMALL RIBOSOMAL SUBUNIT BIOGENESIS GTPASE RSGA"/>
    <property type="match status" value="1"/>
</dbReference>
<dbReference type="CDD" id="cd01854">
    <property type="entry name" value="YjeQ_EngC"/>
    <property type="match status" value="1"/>
</dbReference>
<comment type="similarity">
    <text evidence="10">Belongs to the TRAFAC class YlqF/YawG GTPase family. RsgA subfamily.</text>
</comment>
<dbReference type="Gene3D" id="1.10.40.50">
    <property type="entry name" value="Probable gtpase engc, domain 3"/>
    <property type="match status" value="1"/>
</dbReference>
<dbReference type="Proteomes" id="UP000295151">
    <property type="component" value="Unassembled WGS sequence"/>
</dbReference>
<dbReference type="Gene3D" id="3.40.50.300">
    <property type="entry name" value="P-loop containing nucleotide triphosphate hydrolases"/>
    <property type="match status" value="1"/>
</dbReference>
<dbReference type="Pfam" id="PF03193">
    <property type="entry name" value="RsgA_GTPase"/>
    <property type="match status" value="1"/>
</dbReference>
<keyword evidence="5 10" id="KW-0547">Nucleotide-binding</keyword>
<keyword evidence="8 10" id="KW-0694">RNA-binding</keyword>
<dbReference type="EMBL" id="SOCE01000002">
    <property type="protein sequence ID" value="TDU84525.1"/>
    <property type="molecule type" value="Genomic_DNA"/>
</dbReference>
<dbReference type="InterPro" id="IPR010914">
    <property type="entry name" value="RsgA_GTPase_dom"/>
</dbReference>
<keyword evidence="9 10" id="KW-0342">GTP-binding</keyword>
<feature type="binding site" evidence="10">
    <location>
        <position position="288"/>
    </location>
    <ligand>
        <name>Zn(2+)</name>
        <dbReference type="ChEBI" id="CHEBI:29105"/>
    </ligand>
</feature>
<dbReference type="GO" id="GO:0005525">
    <property type="term" value="F:GTP binding"/>
    <property type="evidence" value="ECO:0007669"/>
    <property type="project" value="UniProtKB-UniRule"/>
</dbReference>
<dbReference type="PANTHER" id="PTHR32120">
    <property type="entry name" value="SMALL RIBOSOMAL SUBUNIT BIOGENESIS GTPASE RSGA"/>
    <property type="match status" value="1"/>
</dbReference>
<keyword evidence="7 10" id="KW-0862">Zinc</keyword>
<feature type="binding site" evidence="10">
    <location>
        <position position="301"/>
    </location>
    <ligand>
        <name>Zn(2+)</name>
        <dbReference type="ChEBI" id="CHEBI:29105"/>
    </ligand>
</feature>
<dbReference type="NCBIfam" id="TIGR00157">
    <property type="entry name" value="ribosome small subunit-dependent GTPase A"/>
    <property type="match status" value="1"/>
</dbReference>
<evidence type="ECO:0000313" key="13">
    <source>
        <dbReference type="EMBL" id="TDU84525.1"/>
    </source>
</evidence>
<reference evidence="13 14" key="1">
    <citation type="submission" date="2019-03" db="EMBL/GenBank/DDBJ databases">
        <title>Genomic Encyclopedia of Type Strains, Phase III (KMG-III): the genomes of soil and plant-associated and newly described type strains.</title>
        <authorList>
            <person name="Whitman W."/>
        </authorList>
    </citation>
    <scope>NUCLEOTIDE SEQUENCE [LARGE SCALE GENOMIC DNA]</scope>
    <source>
        <strain evidence="13 14">VKM Ac-2575</strain>
    </source>
</reference>
<feature type="domain" description="EngC GTPase" evidence="11">
    <location>
        <begin position="117"/>
        <end position="263"/>
    </location>
</feature>
<accession>A0A4R7SZL0</accession>
<evidence type="ECO:0000256" key="8">
    <source>
        <dbReference type="ARBA" id="ARBA00022884"/>
    </source>
</evidence>
<evidence type="ECO:0000313" key="14">
    <source>
        <dbReference type="Proteomes" id="UP000295151"/>
    </source>
</evidence>
<dbReference type="InterPro" id="IPR004881">
    <property type="entry name" value="Ribosome_biogen_GTPase_RsgA"/>
</dbReference>
<keyword evidence="3 10" id="KW-0479">Metal-binding</keyword>
<keyword evidence="2 10" id="KW-0690">Ribosome biogenesis</keyword>
<proteinExistence type="inferred from homology"/>
<evidence type="ECO:0000256" key="9">
    <source>
        <dbReference type="ARBA" id="ARBA00023134"/>
    </source>
</evidence>
<dbReference type="PROSITE" id="PS51721">
    <property type="entry name" value="G_CP"/>
    <property type="match status" value="1"/>
</dbReference>
<evidence type="ECO:0000256" key="4">
    <source>
        <dbReference type="ARBA" id="ARBA00022730"/>
    </source>
</evidence>
<name>A0A4R7SZL0_9ACTN</name>
<gene>
    <name evidence="10" type="primary">rsgA</name>
    <name evidence="13" type="ORF">EV138_7003</name>
</gene>
<feature type="binding site" evidence="10">
    <location>
        <begin position="156"/>
        <end position="159"/>
    </location>
    <ligand>
        <name>GTP</name>
        <dbReference type="ChEBI" id="CHEBI:37565"/>
    </ligand>
</feature>
<comment type="subcellular location">
    <subcellularLocation>
        <location evidence="10">Cytoplasm</location>
    </subcellularLocation>
</comment>
<comment type="subunit">
    <text evidence="10">Monomer. Associates with 30S ribosomal subunit, binds 16S rRNA.</text>
</comment>
<feature type="binding site" evidence="10">
    <location>
        <position position="293"/>
    </location>
    <ligand>
        <name>Zn(2+)</name>
        <dbReference type="ChEBI" id="CHEBI:29105"/>
    </ligand>
</feature>
<dbReference type="GO" id="GO:0046872">
    <property type="term" value="F:metal ion binding"/>
    <property type="evidence" value="ECO:0007669"/>
    <property type="project" value="UniProtKB-KW"/>
</dbReference>
<evidence type="ECO:0000256" key="1">
    <source>
        <dbReference type="ARBA" id="ARBA00022490"/>
    </source>
</evidence>
<evidence type="ECO:0000259" key="12">
    <source>
        <dbReference type="PROSITE" id="PS51721"/>
    </source>
</evidence>
<keyword evidence="14" id="KW-1185">Reference proteome</keyword>
<comment type="function">
    <text evidence="10">One of several proteins that assist in the late maturation steps of the functional core of the 30S ribosomal subunit. Helps release RbfA from mature subunits. May play a role in the assembly of ribosomal proteins into the subunit. Circularly permuted GTPase that catalyzes slow GTP hydrolysis, GTPase activity is stimulated by the 30S ribosomal subunit.</text>
</comment>
<feature type="binding site" evidence="10">
    <location>
        <begin position="208"/>
        <end position="216"/>
    </location>
    <ligand>
        <name>GTP</name>
        <dbReference type="ChEBI" id="CHEBI:37565"/>
    </ligand>
</feature>
<evidence type="ECO:0000259" key="11">
    <source>
        <dbReference type="PROSITE" id="PS50936"/>
    </source>
</evidence>
<evidence type="ECO:0000256" key="5">
    <source>
        <dbReference type="ARBA" id="ARBA00022741"/>
    </source>
</evidence>
<evidence type="ECO:0000256" key="7">
    <source>
        <dbReference type="ARBA" id="ARBA00022833"/>
    </source>
</evidence>
<evidence type="ECO:0000256" key="6">
    <source>
        <dbReference type="ARBA" id="ARBA00022801"/>
    </source>
</evidence>
<dbReference type="SUPFAM" id="SSF52540">
    <property type="entry name" value="P-loop containing nucleoside triphosphate hydrolases"/>
    <property type="match status" value="1"/>
</dbReference>
<dbReference type="EC" id="3.6.1.-" evidence="10"/>
<dbReference type="GO" id="GO:0003924">
    <property type="term" value="F:GTPase activity"/>
    <property type="evidence" value="ECO:0007669"/>
    <property type="project" value="UniProtKB-UniRule"/>
</dbReference>
<dbReference type="GO" id="GO:0019843">
    <property type="term" value="F:rRNA binding"/>
    <property type="evidence" value="ECO:0007669"/>
    <property type="project" value="UniProtKB-KW"/>
</dbReference>
<dbReference type="InterPro" id="IPR030378">
    <property type="entry name" value="G_CP_dom"/>
</dbReference>
<evidence type="ECO:0000256" key="3">
    <source>
        <dbReference type="ARBA" id="ARBA00022723"/>
    </source>
</evidence>
<keyword evidence="1 10" id="KW-0963">Cytoplasm</keyword>
<dbReference type="AlphaFoldDB" id="A0A4R7SZL0"/>
<feature type="domain" description="CP-type G" evidence="12">
    <location>
        <begin position="109"/>
        <end position="265"/>
    </location>
</feature>
<comment type="cofactor">
    <cofactor evidence="10">
        <name>Zn(2+)</name>
        <dbReference type="ChEBI" id="CHEBI:29105"/>
    </cofactor>
    <text evidence="10">Binds 1 zinc ion per subunit.</text>
</comment>
<sequence length="361" mass="37995">MSAEISAVLRSLGLDTPTADYLTAVPGSSEFAPGRVARVDKGLSSVLTEDGPVRASWSGGVLAAIAADSQATPCTGDWVALRRWPDDRITVEAVAPRHTAIVRAEVGGTSKGQVLAANVDVIAIVVGLHPEPNIGRIERFLALAWESGARPVVVLTKADLVMDADSVAEDVATAAPGADVLVCSATTGEGLEAVRALLENNATLALLGVSGAGKSSLVNALAGVELLDVQAIREDGKGRHTSVRRELIVLPGGGVVIDTPGLRGVGLQESGEGLAAAFPDVTALAEQCRFKDCAHVTEPGCAVQEALDDGTLPVRRYESWTKLQREAAYMARRTDSRLQAEARKAWARQTKEYRRDVKPRQ</sequence>